<evidence type="ECO:0000256" key="2">
    <source>
        <dbReference type="ARBA" id="ARBA00022771"/>
    </source>
</evidence>
<accession>A0A183THD0</accession>
<feature type="compositionally biased region" description="Polar residues" evidence="4">
    <location>
        <begin position="9"/>
        <end position="36"/>
    </location>
</feature>
<dbReference type="WBParaSite" id="SSLN_0001648101-mRNA-1">
    <property type="protein sequence ID" value="SSLN_0001648101-mRNA-1"/>
    <property type="gene ID" value="SSLN_0001648101"/>
</dbReference>
<dbReference type="GO" id="GO:0031462">
    <property type="term" value="C:Cul2-RING ubiquitin ligase complex"/>
    <property type="evidence" value="ECO:0007669"/>
    <property type="project" value="TreeGrafter"/>
</dbReference>
<evidence type="ECO:0000256" key="3">
    <source>
        <dbReference type="ARBA" id="ARBA00022833"/>
    </source>
</evidence>
<dbReference type="GO" id="GO:0008270">
    <property type="term" value="F:zinc ion binding"/>
    <property type="evidence" value="ECO:0007669"/>
    <property type="project" value="UniProtKB-KW"/>
</dbReference>
<dbReference type="EMBL" id="UYSU01040402">
    <property type="protein sequence ID" value="VDM02264.1"/>
    <property type="molecule type" value="Genomic_DNA"/>
</dbReference>
<protein>
    <recommendedName>
        <fullName evidence="5">ZSWIM4-8 C-terminal domain-containing protein</fullName>
    </recommendedName>
</protein>
<feature type="region of interest" description="Disordered" evidence="4">
    <location>
        <begin position="1"/>
        <end position="36"/>
    </location>
</feature>
<feature type="domain" description="ZSWIM4-8 C-terminal" evidence="5">
    <location>
        <begin position="440"/>
        <end position="501"/>
    </location>
</feature>
<dbReference type="OrthoDB" id="10013584at2759"/>
<evidence type="ECO:0000313" key="6">
    <source>
        <dbReference type="EMBL" id="VDM02264.1"/>
    </source>
</evidence>
<dbReference type="PANTHER" id="PTHR22619:SF0">
    <property type="entry name" value="ZINC FINGER SWIM DOMAIN-CONTAINING PROTEIN 6-LIKE PROTEIN"/>
    <property type="match status" value="1"/>
</dbReference>
<name>A0A183THD0_SCHSO</name>
<keyword evidence="7" id="KW-1185">Reference proteome</keyword>
<evidence type="ECO:0000313" key="8">
    <source>
        <dbReference type="WBParaSite" id="SSLN_0001648101-mRNA-1"/>
    </source>
</evidence>
<dbReference type="InterPro" id="IPR048370">
    <property type="entry name" value="ZSWIM4-8_C"/>
</dbReference>
<sequence length="596" mass="64167">MLEPFSDSLALNSGNSQNRQNDRSGSSPAIPSAVSTLPGRTSSLYSSVPSLPPTEQVLPFRFMGLAEHTDIPSNHPPPLPSVLAAAAFACVHGGVVAASFESPPRFWHPSTAAAAIGLPPPPLLPPVQQTADQPQHYPGGGAPDLVQPPVAAAAAGAATTDTYRRGLEALEAKQTRLAISLILASRSAVHRMDHFMRLSLLPVFLLPSPLPPAASPPALQERIHLACAAFHLALNVARRTATRVHWRRREMLAWVVSTALLLGPSALLYLLNRWPLYMSPREAVNWLAPTLFACMALPGGEGAQLPHRSQQQQQLNTFQQQRHHLASSNPAATTASTQSIARRHTSLLRPRYHHHHRGSLMVRTASETALGAGYPAHGGAARSQYQLHPYVGLRDVAVAGASLAVGGNAGGSSRDPSTAPRIHSFLPYTPPYREQVVAAVRQMAMQESHPVAHDVLWACLLAHRIGPATLQEMLSYVVRNVHCPTLLADILHRCRIPPQSPHFQSALQRPRFSATAAAAAAAAVAANRKPPPLFLTHRAVSPTSHGSRTDVTSACLRGTKAGVFHNPNVCCRRVYTLSFVYRLALVHYHLKGVDYA</sequence>
<dbReference type="PANTHER" id="PTHR22619">
    <property type="entry name" value="ZINC FINGER SWIM DOMAIN CONTAINING PROTEIN 4, 5, 6"/>
    <property type="match status" value="1"/>
</dbReference>
<proteinExistence type="predicted"/>
<dbReference type="AlphaFoldDB" id="A0A183THD0"/>
<dbReference type="STRING" id="70667.A0A183THD0"/>
<keyword evidence="1" id="KW-0479">Metal-binding</keyword>
<evidence type="ECO:0000259" key="5">
    <source>
        <dbReference type="Pfam" id="PF21055"/>
    </source>
</evidence>
<keyword evidence="2" id="KW-0863">Zinc-finger</keyword>
<evidence type="ECO:0000256" key="1">
    <source>
        <dbReference type="ARBA" id="ARBA00022723"/>
    </source>
</evidence>
<gene>
    <name evidence="6" type="ORF">SSLN_LOCUS15878</name>
</gene>
<reference evidence="8" key="1">
    <citation type="submission" date="2016-06" db="UniProtKB">
        <authorList>
            <consortium name="WormBaseParasite"/>
        </authorList>
    </citation>
    <scope>IDENTIFICATION</scope>
</reference>
<reference evidence="6 7" key="2">
    <citation type="submission" date="2018-11" db="EMBL/GenBank/DDBJ databases">
        <authorList>
            <consortium name="Pathogen Informatics"/>
        </authorList>
    </citation>
    <scope>NUCLEOTIDE SEQUENCE [LARGE SCALE GENOMIC DNA]</scope>
    <source>
        <strain evidence="6 7">NST_G2</strain>
    </source>
</reference>
<keyword evidence="3" id="KW-0862">Zinc</keyword>
<dbReference type="Proteomes" id="UP000275846">
    <property type="component" value="Unassembled WGS sequence"/>
</dbReference>
<dbReference type="Pfam" id="PF21055">
    <property type="entry name" value="ZSWIM4-8_C"/>
    <property type="match status" value="1"/>
</dbReference>
<evidence type="ECO:0000256" key="4">
    <source>
        <dbReference type="SAM" id="MobiDB-lite"/>
    </source>
</evidence>
<organism evidence="8">
    <name type="scientific">Schistocephalus solidus</name>
    <name type="common">Tapeworm</name>
    <dbReference type="NCBI Taxonomy" id="70667"/>
    <lineage>
        <taxon>Eukaryota</taxon>
        <taxon>Metazoa</taxon>
        <taxon>Spiralia</taxon>
        <taxon>Lophotrochozoa</taxon>
        <taxon>Platyhelminthes</taxon>
        <taxon>Cestoda</taxon>
        <taxon>Eucestoda</taxon>
        <taxon>Diphyllobothriidea</taxon>
        <taxon>Diphyllobothriidae</taxon>
        <taxon>Schistocephalus</taxon>
    </lineage>
</organism>
<evidence type="ECO:0000313" key="7">
    <source>
        <dbReference type="Proteomes" id="UP000275846"/>
    </source>
</evidence>